<comment type="similarity">
    <text evidence="1">Belongs to the GPN-loop GTPase family.</text>
</comment>
<dbReference type="Pfam" id="PF03029">
    <property type="entry name" value="ATP_bind_1"/>
    <property type="match status" value="1"/>
</dbReference>
<dbReference type="CDD" id="cd00882">
    <property type="entry name" value="Ras_like_GTPase"/>
    <property type="match status" value="1"/>
</dbReference>
<name>A0A1H7YHA9_9NOCA</name>
<protein>
    <recommendedName>
        <fullName evidence="7">ATP-binding protein</fullName>
    </recommendedName>
</protein>
<evidence type="ECO:0000313" key="5">
    <source>
        <dbReference type="EMBL" id="SEM44539.1"/>
    </source>
</evidence>
<evidence type="ECO:0000256" key="1">
    <source>
        <dbReference type="ARBA" id="ARBA00005290"/>
    </source>
</evidence>
<dbReference type="GO" id="GO:0005525">
    <property type="term" value="F:GTP binding"/>
    <property type="evidence" value="ECO:0007669"/>
    <property type="project" value="UniProtKB-KW"/>
</dbReference>
<dbReference type="PANTHER" id="PTHR42708:SF1">
    <property type="entry name" value="GLIDING MOTILITY PROTEIN MGLA"/>
    <property type="match status" value="1"/>
</dbReference>
<dbReference type="Proteomes" id="UP000198677">
    <property type="component" value="Unassembled WGS sequence"/>
</dbReference>
<organism evidence="5 6">
    <name type="scientific">Rhodococcus maanshanensis</name>
    <dbReference type="NCBI Taxonomy" id="183556"/>
    <lineage>
        <taxon>Bacteria</taxon>
        <taxon>Bacillati</taxon>
        <taxon>Actinomycetota</taxon>
        <taxon>Actinomycetes</taxon>
        <taxon>Mycobacteriales</taxon>
        <taxon>Nocardiaceae</taxon>
        <taxon>Rhodococcus</taxon>
    </lineage>
</organism>
<dbReference type="InterPro" id="IPR004130">
    <property type="entry name" value="Gpn"/>
</dbReference>
<gene>
    <name evidence="5" type="ORF">SAMN05444583_13917</name>
</gene>
<evidence type="ECO:0000256" key="4">
    <source>
        <dbReference type="ARBA" id="ARBA00023134"/>
    </source>
</evidence>
<keyword evidence="6" id="KW-1185">Reference proteome</keyword>
<dbReference type="InterPro" id="IPR052705">
    <property type="entry name" value="Gliding_Motility_GTPase"/>
</dbReference>
<proteinExistence type="inferred from homology"/>
<keyword evidence="4" id="KW-0342">GTP-binding</keyword>
<reference evidence="6" key="1">
    <citation type="submission" date="2016-10" db="EMBL/GenBank/DDBJ databases">
        <authorList>
            <person name="Varghese N."/>
            <person name="Submissions S."/>
        </authorList>
    </citation>
    <scope>NUCLEOTIDE SEQUENCE [LARGE SCALE GENOMIC DNA]</scope>
    <source>
        <strain evidence="6">DSM 44675</strain>
    </source>
</reference>
<dbReference type="Gene3D" id="3.40.50.300">
    <property type="entry name" value="P-loop containing nucleotide triphosphate hydrolases"/>
    <property type="match status" value="1"/>
</dbReference>
<evidence type="ECO:0000313" key="6">
    <source>
        <dbReference type="Proteomes" id="UP000198677"/>
    </source>
</evidence>
<dbReference type="EMBL" id="FOAW01000039">
    <property type="protein sequence ID" value="SEM44539.1"/>
    <property type="molecule type" value="Genomic_DNA"/>
</dbReference>
<dbReference type="SUPFAM" id="SSF52540">
    <property type="entry name" value="P-loop containing nucleoside triphosphate hydrolases"/>
    <property type="match status" value="1"/>
</dbReference>
<dbReference type="PANTHER" id="PTHR42708">
    <property type="entry name" value="ATP/GTP-BINDING PROTEIN-RELATED"/>
    <property type="match status" value="1"/>
</dbReference>
<sequence length="195" mass="21100">MDFAKSSAQQNRVTSTKIVIAGGFGVGKTTLVGAVSEIVPLRTEALVTNASDGVDSLAGIPQKATTTVAMDFGRISLADDLVLYLFGTPGQHRFWFMWDDLIRGAIGAIVLIDTRRLDESFAAVDFFEARKLPFLVAVNEFDDAPRYPLEDIRQALAVPADVPIMSIDARDRESAKGGLVAITEYALRRLGQPVA</sequence>
<keyword evidence="2" id="KW-0547">Nucleotide-binding</keyword>
<evidence type="ECO:0008006" key="7">
    <source>
        <dbReference type="Google" id="ProtNLM"/>
    </source>
</evidence>
<evidence type="ECO:0000256" key="3">
    <source>
        <dbReference type="ARBA" id="ARBA00022801"/>
    </source>
</evidence>
<keyword evidence="3" id="KW-0378">Hydrolase</keyword>
<dbReference type="AlphaFoldDB" id="A0A1H7YHA9"/>
<evidence type="ECO:0000256" key="2">
    <source>
        <dbReference type="ARBA" id="ARBA00022741"/>
    </source>
</evidence>
<dbReference type="InterPro" id="IPR027417">
    <property type="entry name" value="P-loop_NTPase"/>
</dbReference>
<dbReference type="GO" id="GO:0016787">
    <property type="term" value="F:hydrolase activity"/>
    <property type="evidence" value="ECO:0007669"/>
    <property type="project" value="UniProtKB-KW"/>
</dbReference>
<accession>A0A1H7YHA9</accession>